<keyword evidence="3" id="KW-0472">Membrane</keyword>
<feature type="transmembrane region" description="Helical" evidence="3">
    <location>
        <begin position="329"/>
        <end position="351"/>
    </location>
</feature>
<feature type="transmembrane region" description="Helical" evidence="3">
    <location>
        <begin position="439"/>
        <end position="462"/>
    </location>
</feature>
<keyword evidence="6" id="KW-1185">Reference proteome</keyword>
<evidence type="ECO:0000313" key="6">
    <source>
        <dbReference type="Proteomes" id="UP000632273"/>
    </source>
</evidence>
<evidence type="ECO:0000259" key="4">
    <source>
        <dbReference type="Pfam" id="PF20155"/>
    </source>
</evidence>
<comment type="caution">
    <text evidence="5">The sequence shown here is derived from an EMBL/GenBank/DDBJ whole genome shotgun (WGS) entry which is preliminary data.</text>
</comment>
<keyword evidence="3" id="KW-0812">Transmembrane</keyword>
<organism evidence="5 6">
    <name type="scientific">Hymenobacter cavernae</name>
    <dbReference type="NCBI Taxonomy" id="2044852"/>
    <lineage>
        <taxon>Bacteria</taxon>
        <taxon>Pseudomonadati</taxon>
        <taxon>Bacteroidota</taxon>
        <taxon>Cytophagia</taxon>
        <taxon>Cytophagales</taxon>
        <taxon>Hymenobacteraceae</taxon>
        <taxon>Hymenobacter</taxon>
    </lineage>
</organism>
<feature type="transmembrane region" description="Helical" evidence="3">
    <location>
        <begin position="402"/>
        <end position="427"/>
    </location>
</feature>
<sequence>MANLLSYTLALKDLFTAPLRKAAAVGESALGKVTQAAQKVQSKAGGMGSAVAAATSKISSSSNRAVTSLTSLEIKLNTLTKERSISMNLRDIARANRAIEETERKMERLERVGRSGGRGIGFGLLGGLALGAGAMSITSALQETAQVEGMRRSIEFASGGGAKGAQANTFVQQTTDRLGLDAMGAQEGYKTLAGAMMGTKLEGEATQRIFRQLATATTVMGVDAENQKGAFLALGQMMSKGKVSAEELNGQLGERIPGAMGIAAKAMNMPAAALMDLMKDGKVLSEDFLPKFAAELEKRFGPGLSAALNGIQPKINRFNNQWLDTKTTFITAVLPAITEVMSVLTSLMKILQASSRFVQEHSTAFKVLGTVLTPIIAGIVAYNSYVKVAAVVTELWASAQMLLNGAMVLNPVGLIVAGVMALIAAVVYAWNKFEGFRGFLYGFAASVATVFKGIANIVAGAFTIDPAQLSRGLVQVMEAGEKYRKGFAKGVRDFNGTKTMGLEDLWERFNAKPEAALNPDSSKGVGLGDAKGKSGGATGAGRGITHITINVQQLGQTTIHAVTTKEGIDQMKDNVRQALLSVLNDANAMTT</sequence>
<accession>A0ABQ1ULU0</accession>
<evidence type="ECO:0000256" key="1">
    <source>
        <dbReference type="SAM" id="Coils"/>
    </source>
</evidence>
<dbReference type="RefSeq" id="WP_188815571.1">
    <property type="nucleotide sequence ID" value="NZ_BMHT01000007.1"/>
</dbReference>
<gene>
    <name evidence="5" type="ORF">GCM10011383_37330</name>
</gene>
<evidence type="ECO:0000313" key="5">
    <source>
        <dbReference type="EMBL" id="GGF22232.1"/>
    </source>
</evidence>
<dbReference type="EMBL" id="BMHT01000007">
    <property type="protein sequence ID" value="GGF22232.1"/>
    <property type="molecule type" value="Genomic_DNA"/>
</dbReference>
<dbReference type="NCBIfam" id="TIGR02675">
    <property type="entry name" value="tape_meas_nterm"/>
    <property type="match status" value="1"/>
</dbReference>
<evidence type="ECO:0000256" key="3">
    <source>
        <dbReference type="SAM" id="Phobius"/>
    </source>
</evidence>
<keyword evidence="3" id="KW-1133">Transmembrane helix</keyword>
<name>A0ABQ1ULU0_9BACT</name>
<feature type="coiled-coil region" evidence="1">
    <location>
        <begin position="85"/>
        <end position="112"/>
    </location>
</feature>
<dbReference type="InterPro" id="IPR013491">
    <property type="entry name" value="Tape_meas_N"/>
</dbReference>
<feature type="region of interest" description="Disordered" evidence="2">
    <location>
        <begin position="520"/>
        <end position="539"/>
    </location>
</feature>
<dbReference type="Pfam" id="PF20155">
    <property type="entry name" value="TMP_3"/>
    <property type="match status" value="1"/>
</dbReference>
<dbReference type="Proteomes" id="UP000632273">
    <property type="component" value="Unassembled WGS sequence"/>
</dbReference>
<reference evidence="6" key="1">
    <citation type="journal article" date="2019" name="Int. J. Syst. Evol. Microbiol.">
        <title>The Global Catalogue of Microorganisms (GCM) 10K type strain sequencing project: providing services to taxonomists for standard genome sequencing and annotation.</title>
        <authorList>
            <consortium name="The Broad Institute Genomics Platform"/>
            <consortium name="The Broad Institute Genome Sequencing Center for Infectious Disease"/>
            <person name="Wu L."/>
            <person name="Ma J."/>
        </authorList>
    </citation>
    <scope>NUCLEOTIDE SEQUENCE [LARGE SCALE GENOMIC DNA]</scope>
    <source>
        <strain evidence="6">CGMCC 1.15197</strain>
    </source>
</reference>
<feature type="transmembrane region" description="Helical" evidence="3">
    <location>
        <begin position="363"/>
        <end position="382"/>
    </location>
</feature>
<feature type="domain" description="Tape measure protein N-terminal" evidence="4">
    <location>
        <begin position="140"/>
        <end position="325"/>
    </location>
</feature>
<proteinExistence type="predicted"/>
<protein>
    <recommendedName>
        <fullName evidence="4">Tape measure protein N-terminal domain-containing protein</fullName>
    </recommendedName>
</protein>
<evidence type="ECO:0000256" key="2">
    <source>
        <dbReference type="SAM" id="MobiDB-lite"/>
    </source>
</evidence>
<feature type="compositionally biased region" description="Gly residues" evidence="2">
    <location>
        <begin position="525"/>
        <end position="539"/>
    </location>
</feature>
<keyword evidence="1" id="KW-0175">Coiled coil</keyword>